<name>A0ABU1SEE5_9MICO</name>
<gene>
    <name evidence="2" type="ORF">J2Y69_002588</name>
</gene>
<dbReference type="Proteomes" id="UP001259347">
    <property type="component" value="Unassembled WGS sequence"/>
</dbReference>
<reference evidence="2 3" key="1">
    <citation type="submission" date="2023-07" db="EMBL/GenBank/DDBJ databases">
        <title>Sorghum-associated microbial communities from plants grown in Nebraska, USA.</title>
        <authorList>
            <person name="Schachtman D."/>
        </authorList>
    </citation>
    <scope>NUCLEOTIDE SEQUENCE [LARGE SCALE GENOMIC DNA]</scope>
    <source>
        <strain evidence="2 3">2980</strain>
    </source>
</reference>
<evidence type="ECO:0000313" key="2">
    <source>
        <dbReference type="EMBL" id="MDR6867980.1"/>
    </source>
</evidence>
<dbReference type="RefSeq" id="WP_310021340.1">
    <property type="nucleotide sequence ID" value="NZ_JAVDUM010000011.1"/>
</dbReference>
<proteinExistence type="predicted"/>
<accession>A0ABU1SEE5</accession>
<dbReference type="EMBL" id="JAVDUM010000011">
    <property type="protein sequence ID" value="MDR6867980.1"/>
    <property type="molecule type" value="Genomic_DNA"/>
</dbReference>
<evidence type="ECO:0000256" key="1">
    <source>
        <dbReference type="SAM" id="Phobius"/>
    </source>
</evidence>
<protein>
    <submittedName>
        <fullName evidence="2">Uncharacterized protein</fullName>
    </submittedName>
</protein>
<keyword evidence="1" id="KW-0812">Transmembrane</keyword>
<feature type="transmembrane region" description="Helical" evidence="1">
    <location>
        <begin position="27"/>
        <end position="52"/>
    </location>
</feature>
<sequence length="99" mass="10748">MSDSTDFSTEARVRRVNEEYGRKRTRFFVGFALVEGAALAAATLVVYVLGIVDPDQGMWLIIVLALLGAISLSVWLVTSTRSQQQAIRDVGGTAPPPRP</sequence>
<evidence type="ECO:0000313" key="3">
    <source>
        <dbReference type="Proteomes" id="UP001259347"/>
    </source>
</evidence>
<feature type="transmembrane region" description="Helical" evidence="1">
    <location>
        <begin position="58"/>
        <end position="78"/>
    </location>
</feature>
<organism evidence="2 3">
    <name type="scientific">Microbacterium resistens</name>
    <dbReference type="NCBI Taxonomy" id="156977"/>
    <lineage>
        <taxon>Bacteria</taxon>
        <taxon>Bacillati</taxon>
        <taxon>Actinomycetota</taxon>
        <taxon>Actinomycetes</taxon>
        <taxon>Micrococcales</taxon>
        <taxon>Microbacteriaceae</taxon>
        <taxon>Microbacterium</taxon>
    </lineage>
</organism>
<keyword evidence="1" id="KW-1133">Transmembrane helix</keyword>
<keyword evidence="1" id="KW-0472">Membrane</keyword>
<keyword evidence="3" id="KW-1185">Reference proteome</keyword>
<comment type="caution">
    <text evidence="2">The sequence shown here is derived from an EMBL/GenBank/DDBJ whole genome shotgun (WGS) entry which is preliminary data.</text>
</comment>